<dbReference type="RefSeq" id="WP_056945227.1">
    <property type="nucleotide sequence ID" value="NZ_PUFN01000007.1"/>
</dbReference>
<sequence>MKKLNLLFVYELAIFGVLYFALVTFQIMPKDVNGWLILIGLIILYVVDWAYLRFVKSNM</sequence>
<dbReference type="AlphaFoldDB" id="A0A4R5NGW3"/>
<proteinExistence type="predicted"/>
<evidence type="ECO:0000313" key="3">
    <source>
        <dbReference type="Proteomes" id="UP000295257"/>
    </source>
</evidence>
<keyword evidence="3" id="KW-1185">Reference proteome</keyword>
<keyword evidence="1" id="KW-0812">Transmembrane</keyword>
<protein>
    <submittedName>
        <fullName evidence="2">Uncharacterized protein</fullName>
    </submittedName>
</protein>
<dbReference type="EMBL" id="PUFN01000007">
    <property type="protein sequence ID" value="TDG73765.1"/>
    <property type="molecule type" value="Genomic_DNA"/>
</dbReference>
<name>A0A4R5NGW3_9LACO</name>
<organism evidence="2 3">
    <name type="scientific">Companilactobacillus farciminis</name>
    <dbReference type="NCBI Taxonomy" id="1612"/>
    <lineage>
        <taxon>Bacteria</taxon>
        <taxon>Bacillati</taxon>
        <taxon>Bacillota</taxon>
        <taxon>Bacilli</taxon>
        <taxon>Lactobacillales</taxon>
        <taxon>Lactobacillaceae</taxon>
        <taxon>Companilactobacillus</taxon>
    </lineage>
</organism>
<evidence type="ECO:0000313" key="2">
    <source>
        <dbReference type="EMBL" id="TDG73765.1"/>
    </source>
</evidence>
<feature type="transmembrane region" description="Helical" evidence="1">
    <location>
        <begin position="7"/>
        <end position="28"/>
    </location>
</feature>
<keyword evidence="1" id="KW-0472">Membrane</keyword>
<dbReference type="Proteomes" id="UP000295257">
    <property type="component" value="Unassembled WGS sequence"/>
</dbReference>
<gene>
    <name evidence="2" type="ORF">C5L30_001257</name>
</gene>
<accession>A0A4R5NGW3</accession>
<keyword evidence="1" id="KW-1133">Transmembrane helix</keyword>
<comment type="caution">
    <text evidence="2">The sequence shown here is derived from an EMBL/GenBank/DDBJ whole genome shotgun (WGS) entry which is preliminary data.</text>
</comment>
<reference evidence="2 3" key="1">
    <citation type="journal article" date="2019" name="Appl. Microbiol. Biotechnol.">
        <title>Uncovering carbohydrate metabolism through a genotype-phenotype association study of 56 lactic acid bacteria genomes.</title>
        <authorList>
            <person name="Buron-Moles G."/>
            <person name="Chailyan A."/>
            <person name="Dolejs I."/>
            <person name="Forster J."/>
            <person name="Miks M.H."/>
        </authorList>
    </citation>
    <scope>NUCLEOTIDE SEQUENCE [LARGE SCALE GENOMIC DNA]</scope>
    <source>
        <strain evidence="2 3">ATCC 29644</strain>
    </source>
</reference>
<dbReference type="OrthoDB" id="2323756at2"/>
<dbReference type="STRING" id="1612.ABB44_05985"/>
<evidence type="ECO:0000256" key="1">
    <source>
        <dbReference type="SAM" id="Phobius"/>
    </source>
</evidence>
<feature type="transmembrane region" description="Helical" evidence="1">
    <location>
        <begin position="34"/>
        <end position="52"/>
    </location>
</feature>